<evidence type="ECO:0000313" key="9">
    <source>
        <dbReference type="Proteomes" id="UP001370490"/>
    </source>
</evidence>
<dbReference type="Proteomes" id="UP001370490">
    <property type="component" value="Unassembled WGS sequence"/>
</dbReference>
<dbReference type="PANTHER" id="PTHR48060">
    <property type="entry name" value="DNA DAMAGE-REPAIR/TOLERATION PROTEIN DRT100"/>
    <property type="match status" value="1"/>
</dbReference>
<dbReference type="PANTHER" id="PTHR48060:SF24">
    <property type="entry name" value="NON-SPECIFIC SERINE_THREONINE PROTEIN KINASE"/>
    <property type="match status" value="1"/>
</dbReference>
<dbReference type="Gene3D" id="3.80.10.10">
    <property type="entry name" value="Ribonuclease Inhibitor"/>
    <property type="match status" value="1"/>
</dbReference>
<dbReference type="FunFam" id="3.80.10.10:FF:000400">
    <property type="entry name" value="Nuclear pore complex protein NUP107"/>
    <property type="match status" value="1"/>
</dbReference>
<evidence type="ECO:0000256" key="1">
    <source>
        <dbReference type="ARBA" id="ARBA00004370"/>
    </source>
</evidence>
<evidence type="ECO:0000256" key="6">
    <source>
        <dbReference type="SAM" id="SignalP"/>
    </source>
</evidence>
<organism evidence="8 9">
    <name type="scientific">Dillenia turbinata</name>
    <dbReference type="NCBI Taxonomy" id="194707"/>
    <lineage>
        <taxon>Eukaryota</taxon>
        <taxon>Viridiplantae</taxon>
        <taxon>Streptophyta</taxon>
        <taxon>Embryophyta</taxon>
        <taxon>Tracheophyta</taxon>
        <taxon>Spermatophyta</taxon>
        <taxon>Magnoliopsida</taxon>
        <taxon>eudicotyledons</taxon>
        <taxon>Gunneridae</taxon>
        <taxon>Pentapetalae</taxon>
        <taxon>Dilleniales</taxon>
        <taxon>Dilleniaceae</taxon>
        <taxon>Dillenia</taxon>
    </lineage>
</organism>
<feature type="chain" id="PRO_5042961386" evidence="6">
    <location>
        <begin position="26"/>
        <end position="161"/>
    </location>
</feature>
<feature type="signal peptide" evidence="6">
    <location>
        <begin position="1"/>
        <end position="25"/>
    </location>
</feature>
<dbReference type="Pfam" id="PF08263">
    <property type="entry name" value="LRRNT_2"/>
    <property type="match status" value="1"/>
</dbReference>
<feature type="domain" description="Leucine-rich repeat-containing N-terminal plant-type" evidence="7">
    <location>
        <begin position="30"/>
        <end position="67"/>
    </location>
</feature>
<reference evidence="8 9" key="1">
    <citation type="submission" date="2023-12" db="EMBL/GenBank/DDBJ databases">
        <title>A high-quality genome assembly for Dillenia turbinata (Dilleniales).</title>
        <authorList>
            <person name="Chanderbali A."/>
        </authorList>
    </citation>
    <scope>NUCLEOTIDE SEQUENCE [LARGE SCALE GENOMIC DNA]</scope>
    <source>
        <strain evidence="8">LSX21</strain>
        <tissue evidence="8">Leaf</tissue>
    </source>
</reference>
<name>A0AAN8UFU1_9MAGN</name>
<dbReference type="SUPFAM" id="SSF52058">
    <property type="entry name" value="L domain-like"/>
    <property type="match status" value="1"/>
</dbReference>
<dbReference type="EMBL" id="JBAMMX010000024">
    <property type="protein sequence ID" value="KAK6915983.1"/>
    <property type="molecule type" value="Genomic_DNA"/>
</dbReference>
<comment type="caution">
    <text evidence="8">The sequence shown here is derived from an EMBL/GenBank/DDBJ whole genome shotgun (WGS) entry which is preliminary data.</text>
</comment>
<keyword evidence="3 6" id="KW-0732">Signal</keyword>
<evidence type="ECO:0000256" key="2">
    <source>
        <dbReference type="ARBA" id="ARBA00022614"/>
    </source>
</evidence>
<gene>
    <name evidence="8" type="ORF">RJ641_018844</name>
</gene>
<accession>A0AAN8UFU1</accession>
<evidence type="ECO:0000256" key="3">
    <source>
        <dbReference type="ARBA" id="ARBA00022729"/>
    </source>
</evidence>
<evidence type="ECO:0000256" key="4">
    <source>
        <dbReference type="ARBA" id="ARBA00022737"/>
    </source>
</evidence>
<dbReference type="Pfam" id="PF13855">
    <property type="entry name" value="LRR_8"/>
    <property type="match status" value="1"/>
</dbReference>
<evidence type="ECO:0000256" key="5">
    <source>
        <dbReference type="ARBA" id="ARBA00023136"/>
    </source>
</evidence>
<sequence>MASLKKHLSCLFWHFFIIIGIFASAASPTEEATALLTWKASLNTDSQISLSSWVGSSPCNWTGIYCDNTGGVYNISLGSLSLSGTLDELSFSSFPSLQYLTLRNNWLHGSIPSQIGSLSQLTWLDLSYNRLSGAIPSTIGLLKNLTLSVILALPLGLSPAV</sequence>
<keyword evidence="2" id="KW-0433">Leucine-rich repeat</keyword>
<keyword evidence="9" id="KW-1185">Reference proteome</keyword>
<dbReference type="InterPro" id="IPR032675">
    <property type="entry name" value="LRR_dom_sf"/>
</dbReference>
<dbReference type="GO" id="GO:0016020">
    <property type="term" value="C:membrane"/>
    <property type="evidence" value="ECO:0007669"/>
    <property type="project" value="UniProtKB-SubCell"/>
</dbReference>
<dbReference type="AlphaFoldDB" id="A0AAN8UFU1"/>
<evidence type="ECO:0000259" key="7">
    <source>
        <dbReference type="Pfam" id="PF08263"/>
    </source>
</evidence>
<proteinExistence type="predicted"/>
<dbReference type="InterPro" id="IPR001611">
    <property type="entry name" value="Leu-rich_rpt"/>
</dbReference>
<keyword evidence="4" id="KW-0677">Repeat</keyword>
<dbReference type="InterPro" id="IPR013210">
    <property type="entry name" value="LRR_N_plant-typ"/>
</dbReference>
<evidence type="ECO:0000313" key="8">
    <source>
        <dbReference type="EMBL" id="KAK6915983.1"/>
    </source>
</evidence>
<protein>
    <submittedName>
        <fullName evidence="8">Leucine-rich repeat</fullName>
    </submittedName>
</protein>
<keyword evidence="5" id="KW-0472">Membrane</keyword>
<comment type="subcellular location">
    <subcellularLocation>
        <location evidence="1">Membrane</location>
    </subcellularLocation>
</comment>
<dbReference type="InterPro" id="IPR053211">
    <property type="entry name" value="DNA_repair-toleration"/>
</dbReference>